<dbReference type="Gene3D" id="2.60.120.10">
    <property type="entry name" value="Jelly Rolls"/>
    <property type="match status" value="1"/>
</dbReference>
<dbReference type="InterPro" id="IPR014710">
    <property type="entry name" value="RmlC-like_jellyroll"/>
</dbReference>
<dbReference type="InterPro" id="IPR000595">
    <property type="entry name" value="cNMP-bd_dom"/>
</dbReference>
<dbReference type="RefSeq" id="WP_168966243.1">
    <property type="nucleotide sequence ID" value="NZ_JABAFR010000025.1"/>
</dbReference>
<protein>
    <submittedName>
        <fullName evidence="2">Cyclic nucleotide-binding domain-containing protein</fullName>
    </submittedName>
</protein>
<evidence type="ECO:0000259" key="1">
    <source>
        <dbReference type="PROSITE" id="PS50042"/>
    </source>
</evidence>
<comment type="caution">
    <text evidence="2">The sequence shown here is derived from an EMBL/GenBank/DDBJ whole genome shotgun (WGS) entry which is preliminary data.</text>
</comment>
<accession>A0A7X9NJ38</accession>
<evidence type="ECO:0000313" key="3">
    <source>
        <dbReference type="Proteomes" id="UP000540014"/>
    </source>
</evidence>
<dbReference type="Pfam" id="PF00027">
    <property type="entry name" value="cNMP_binding"/>
    <property type="match status" value="1"/>
</dbReference>
<dbReference type="SUPFAM" id="SSF51206">
    <property type="entry name" value="cAMP-binding domain-like"/>
    <property type="match status" value="1"/>
</dbReference>
<dbReference type="InterPro" id="IPR018490">
    <property type="entry name" value="cNMP-bd_dom_sf"/>
</dbReference>
<feature type="domain" description="Cyclic nucleotide-binding" evidence="1">
    <location>
        <begin position="10"/>
        <end position="134"/>
    </location>
</feature>
<dbReference type="AlphaFoldDB" id="A0A7X9NJ38"/>
<dbReference type="PROSITE" id="PS50042">
    <property type="entry name" value="CNMP_BINDING_3"/>
    <property type="match status" value="1"/>
</dbReference>
<dbReference type="CDD" id="cd00038">
    <property type="entry name" value="CAP_ED"/>
    <property type="match status" value="1"/>
</dbReference>
<gene>
    <name evidence="2" type="ORF">HF861_09565</name>
</gene>
<evidence type="ECO:0000313" key="2">
    <source>
        <dbReference type="EMBL" id="NME45125.1"/>
    </source>
</evidence>
<name>A0A7X9NJ38_9FIRM</name>
<sequence length="185" mass="21494">MKRIYDKDILFDWGQKADLQSVFSSTAIDFFGCLYEKGEFLSQPCEEAEYLQIVVSGTISIYHIREDGTRYSLAQGQGPFLLGDMEFYQPSPSLFFVEALMDTMTLAISLKKYREILKNDTRFLNYLVRNLSRKLISIACLESDNVSLKHRILNHLKYHCENGILIGMEKHAFLLRCSSRRCYVF</sequence>
<dbReference type="EMBL" id="JABAFR010000025">
    <property type="protein sequence ID" value="NME45125.1"/>
    <property type="molecule type" value="Genomic_DNA"/>
</dbReference>
<organism evidence="2 3">
    <name type="scientific">Faecalicoccus pleomorphus</name>
    <dbReference type="NCBI Taxonomy" id="1323"/>
    <lineage>
        <taxon>Bacteria</taxon>
        <taxon>Bacillati</taxon>
        <taxon>Bacillota</taxon>
        <taxon>Erysipelotrichia</taxon>
        <taxon>Erysipelotrichales</taxon>
        <taxon>Erysipelotrichaceae</taxon>
        <taxon>Faecalicoccus</taxon>
    </lineage>
</organism>
<proteinExistence type="predicted"/>
<reference evidence="2 3" key="1">
    <citation type="submission" date="2020-04" db="EMBL/GenBank/DDBJ databases">
        <authorList>
            <person name="Hitch T.C.A."/>
            <person name="Wylensek D."/>
            <person name="Clavel T."/>
        </authorList>
    </citation>
    <scope>NUCLEOTIDE SEQUENCE [LARGE SCALE GENOMIC DNA]</scope>
    <source>
        <strain evidence="2 3">BSM-383-APC-22F</strain>
    </source>
</reference>
<dbReference type="Proteomes" id="UP000540014">
    <property type="component" value="Unassembled WGS sequence"/>
</dbReference>